<proteinExistence type="predicted"/>
<dbReference type="AlphaFoldDB" id="A0A317SB85"/>
<dbReference type="PANTHER" id="PTHR43739">
    <property type="entry name" value="XYLOGLUCANASE (EUROFUNG)"/>
    <property type="match status" value="1"/>
</dbReference>
<dbReference type="EMBL" id="PYWC01000218">
    <property type="protein sequence ID" value="PWW71594.1"/>
    <property type="molecule type" value="Genomic_DNA"/>
</dbReference>
<accession>A0A317SB85</accession>
<comment type="caution">
    <text evidence="1">The sequence shown here is derived from an EMBL/GenBank/DDBJ whole genome shotgun (WGS) entry which is preliminary data.</text>
</comment>
<reference evidence="1 2" key="1">
    <citation type="submission" date="2018-03" db="EMBL/GenBank/DDBJ databases">
        <title>Genomes of Pezizomycetes fungi and the evolution of truffles.</title>
        <authorList>
            <person name="Murat C."/>
            <person name="Payen T."/>
            <person name="Noel B."/>
            <person name="Kuo A."/>
            <person name="Martin F.M."/>
        </authorList>
    </citation>
    <scope>NUCLEOTIDE SEQUENCE [LARGE SCALE GENOMIC DNA]</scope>
    <source>
        <strain evidence="1">091103-1</strain>
    </source>
</reference>
<organism evidence="1 2">
    <name type="scientific">Tuber magnatum</name>
    <name type="common">white Piedmont truffle</name>
    <dbReference type="NCBI Taxonomy" id="42249"/>
    <lineage>
        <taxon>Eukaryota</taxon>
        <taxon>Fungi</taxon>
        <taxon>Dikarya</taxon>
        <taxon>Ascomycota</taxon>
        <taxon>Pezizomycotina</taxon>
        <taxon>Pezizomycetes</taxon>
        <taxon>Pezizales</taxon>
        <taxon>Tuberaceae</taxon>
        <taxon>Tuber</taxon>
    </lineage>
</organism>
<gene>
    <name evidence="1" type="ORF">C7212DRAFT_348946</name>
</gene>
<dbReference type="InterPro" id="IPR052025">
    <property type="entry name" value="Xyloglucanase_GH74"/>
</dbReference>
<dbReference type="PANTHER" id="PTHR43739:SF5">
    <property type="entry name" value="EXO-ALPHA-SIALIDASE"/>
    <property type="match status" value="1"/>
</dbReference>
<keyword evidence="1" id="KW-0378">Hydrolase</keyword>
<keyword evidence="2" id="KW-1185">Reference proteome</keyword>
<evidence type="ECO:0000313" key="1">
    <source>
        <dbReference type="EMBL" id="PWW71594.1"/>
    </source>
</evidence>
<name>A0A317SB85_9PEZI</name>
<dbReference type="SUPFAM" id="SSF110296">
    <property type="entry name" value="Oligoxyloglucan reducing end-specific cellobiohydrolase"/>
    <property type="match status" value="1"/>
</dbReference>
<dbReference type="GO" id="GO:0016787">
    <property type="term" value="F:hydrolase activity"/>
    <property type="evidence" value="ECO:0007669"/>
    <property type="project" value="UniProtKB-KW"/>
</dbReference>
<dbReference type="Proteomes" id="UP000246991">
    <property type="component" value="Unassembled WGS sequence"/>
</dbReference>
<dbReference type="InterPro" id="IPR015943">
    <property type="entry name" value="WD40/YVTN_repeat-like_dom_sf"/>
</dbReference>
<dbReference type="Gene3D" id="2.130.10.10">
    <property type="entry name" value="YVTN repeat-like/Quinoprotein amine dehydrogenase"/>
    <property type="match status" value="1"/>
</dbReference>
<dbReference type="GO" id="GO:0010411">
    <property type="term" value="P:xyloglucan metabolic process"/>
    <property type="evidence" value="ECO:0007669"/>
    <property type="project" value="TreeGrafter"/>
</dbReference>
<protein>
    <submittedName>
        <fullName evidence="1">Glycoside Hydrolase Family 74 protein</fullName>
    </submittedName>
</protein>
<evidence type="ECO:0000313" key="2">
    <source>
        <dbReference type="Proteomes" id="UP000246991"/>
    </source>
</evidence>
<sequence>MWIPRRNGNTPNRSQPYITLDGGATAKSWTQTIPPGLPENGDAGWGSNFGANRQIVCADRVFPRTFYAYSSIGGFYKYVAGQTAADGVWTKQSATVITNDEGLAKIRSVPGYGGHVFVCSGAVTKSNQPYCTFMRTTDGCKTFKNILDVQCVYAFGFGKTAPGGDYPAVYFAGLYRKQWGIYRSTSRLAAWNANTVEWTKIGDYPFGSYDFITCVEGDANIFGTVYVGFMGSGWGYYKIAS</sequence>
<dbReference type="OrthoDB" id="2151161at2759"/>